<sequence>MHVRRVVTGLSAEGRSTVVADGAVPRAHDFAAIPGFSNVTVWSTPTGASLNDATVDRTGEISTLLAEPAGTTFFIVRFPPEAAMGAIDPIAAGEELARELPGLAESFDVERPGFHATPSIDHVVILEGELWLELEEGPETLLRQGDVVIQNGTWHAWHNRSNQPAVIAAISLGVAPE</sequence>
<organism evidence="2 3">
    <name type="scientific">Nitrospirillum amazonense</name>
    <dbReference type="NCBI Taxonomy" id="28077"/>
    <lineage>
        <taxon>Bacteria</taxon>
        <taxon>Pseudomonadati</taxon>
        <taxon>Pseudomonadota</taxon>
        <taxon>Alphaproteobacteria</taxon>
        <taxon>Rhodospirillales</taxon>
        <taxon>Azospirillaceae</taxon>
        <taxon>Nitrospirillum</taxon>
    </lineage>
</organism>
<dbReference type="EMBL" id="VITT01000006">
    <property type="protein sequence ID" value="TWB60671.1"/>
    <property type="molecule type" value="Genomic_DNA"/>
</dbReference>
<reference evidence="2 3" key="1">
    <citation type="submission" date="2019-06" db="EMBL/GenBank/DDBJ databases">
        <title>Genomic Encyclopedia of Type Strains, Phase IV (KMG-V): Genome sequencing to study the core and pangenomes of soil and plant-associated prokaryotes.</title>
        <authorList>
            <person name="Whitman W."/>
        </authorList>
    </citation>
    <scope>NUCLEOTIDE SEQUENCE [LARGE SCALE GENOMIC DNA]</scope>
    <source>
        <strain evidence="2 3">BR 11140</strain>
    </source>
</reference>
<name>A0A560IQC9_9PROT</name>
<gene>
    <name evidence="2" type="ORF">FBZ92_106232</name>
</gene>
<evidence type="ECO:0000313" key="2">
    <source>
        <dbReference type="EMBL" id="TWB60671.1"/>
    </source>
</evidence>
<dbReference type="InterPro" id="IPR047142">
    <property type="entry name" value="OryJ/VirC-like"/>
</dbReference>
<evidence type="ECO:0000313" key="3">
    <source>
        <dbReference type="Proteomes" id="UP000318050"/>
    </source>
</evidence>
<dbReference type="SUPFAM" id="SSF51182">
    <property type="entry name" value="RmlC-like cupins"/>
    <property type="match status" value="1"/>
</dbReference>
<protein>
    <submittedName>
        <fullName evidence="2">Cupin domain</fullName>
    </submittedName>
</protein>
<proteinExistence type="predicted"/>
<comment type="caution">
    <text evidence="2">The sequence shown here is derived from an EMBL/GenBank/DDBJ whole genome shotgun (WGS) entry which is preliminary data.</text>
</comment>
<dbReference type="Proteomes" id="UP000318050">
    <property type="component" value="Unassembled WGS sequence"/>
</dbReference>
<dbReference type="InterPro" id="IPR014710">
    <property type="entry name" value="RmlC-like_jellyroll"/>
</dbReference>
<dbReference type="PANTHER" id="PTHR36156">
    <property type="entry name" value="SLR2101 PROTEIN"/>
    <property type="match status" value="1"/>
</dbReference>
<feature type="domain" description="Cupin type-2" evidence="1">
    <location>
        <begin position="114"/>
        <end position="169"/>
    </location>
</feature>
<accession>A0A560IQC9</accession>
<dbReference type="PANTHER" id="PTHR36156:SF2">
    <property type="entry name" value="CUPIN TYPE-2 DOMAIN-CONTAINING PROTEIN"/>
    <property type="match status" value="1"/>
</dbReference>
<evidence type="ECO:0000259" key="1">
    <source>
        <dbReference type="Pfam" id="PF07883"/>
    </source>
</evidence>
<dbReference type="Gene3D" id="2.60.120.10">
    <property type="entry name" value="Jelly Rolls"/>
    <property type="match status" value="1"/>
</dbReference>
<dbReference type="InterPro" id="IPR013096">
    <property type="entry name" value="Cupin_2"/>
</dbReference>
<dbReference type="AlphaFoldDB" id="A0A560IQC9"/>
<dbReference type="InterPro" id="IPR011051">
    <property type="entry name" value="RmlC_Cupin_sf"/>
</dbReference>
<dbReference type="Pfam" id="PF07883">
    <property type="entry name" value="Cupin_2"/>
    <property type="match status" value="1"/>
</dbReference>